<dbReference type="InterPro" id="IPR016919">
    <property type="entry name" value="UCP029416_PTP"/>
</dbReference>
<dbReference type="AlphaFoldDB" id="A0A518D4E1"/>
<protein>
    <recommendedName>
        <fullName evidence="3">Protein-tyrosine-phosphatase</fullName>
    </recommendedName>
</protein>
<dbReference type="Gene3D" id="3.40.50.2300">
    <property type="match status" value="1"/>
</dbReference>
<dbReference type="RefSeq" id="WP_145191361.1">
    <property type="nucleotide sequence ID" value="NZ_CP036290.1"/>
</dbReference>
<accession>A0A518D4E1</accession>
<evidence type="ECO:0000313" key="2">
    <source>
        <dbReference type="Proteomes" id="UP000319342"/>
    </source>
</evidence>
<keyword evidence="2" id="KW-1185">Reference proteome</keyword>
<dbReference type="OrthoDB" id="7210484at2"/>
<proteinExistence type="predicted"/>
<organism evidence="1 2">
    <name type="scientific">Rohdeia mirabilis</name>
    <dbReference type="NCBI Taxonomy" id="2528008"/>
    <lineage>
        <taxon>Bacteria</taxon>
        <taxon>Pseudomonadati</taxon>
        <taxon>Planctomycetota</taxon>
        <taxon>Planctomycetia</taxon>
        <taxon>Planctomycetia incertae sedis</taxon>
        <taxon>Rohdeia</taxon>
    </lineage>
</organism>
<dbReference type="EMBL" id="CP036290">
    <property type="protein sequence ID" value="QDU86333.1"/>
    <property type="molecule type" value="Genomic_DNA"/>
</dbReference>
<evidence type="ECO:0000313" key="1">
    <source>
        <dbReference type="EMBL" id="QDU86333.1"/>
    </source>
</evidence>
<evidence type="ECO:0008006" key="3">
    <source>
        <dbReference type="Google" id="ProtNLM"/>
    </source>
</evidence>
<dbReference type="InterPro" id="IPR036196">
    <property type="entry name" value="Ptyr_pPase_sf"/>
</dbReference>
<dbReference type="PIRSF" id="PIRSF029416">
    <property type="entry name" value="UCP029416_PTP"/>
    <property type="match status" value="1"/>
</dbReference>
<gene>
    <name evidence="1" type="ORF">Pla163_34840</name>
</gene>
<dbReference type="SUPFAM" id="SSF52788">
    <property type="entry name" value="Phosphotyrosine protein phosphatases I"/>
    <property type="match status" value="1"/>
</dbReference>
<dbReference type="Proteomes" id="UP000319342">
    <property type="component" value="Chromosome"/>
</dbReference>
<sequence length="111" mass="12702">MNLLFVCSKNRQRSPTAAHVVANDPEFADAGYEALSAGLNADSDTPLTPDLIRWADVVLVMEPGQRTRLSRRFRAHLRGKRVVCLSVPDRFEVLDPELIELLRRRLRQHLR</sequence>
<name>A0A518D4E1_9BACT</name>
<reference evidence="1 2" key="1">
    <citation type="submission" date="2019-02" db="EMBL/GenBank/DDBJ databases">
        <title>Deep-cultivation of Planctomycetes and their phenomic and genomic characterization uncovers novel biology.</title>
        <authorList>
            <person name="Wiegand S."/>
            <person name="Jogler M."/>
            <person name="Boedeker C."/>
            <person name="Pinto D."/>
            <person name="Vollmers J."/>
            <person name="Rivas-Marin E."/>
            <person name="Kohn T."/>
            <person name="Peeters S.H."/>
            <person name="Heuer A."/>
            <person name="Rast P."/>
            <person name="Oberbeckmann S."/>
            <person name="Bunk B."/>
            <person name="Jeske O."/>
            <person name="Meyerdierks A."/>
            <person name="Storesund J.E."/>
            <person name="Kallscheuer N."/>
            <person name="Luecker S."/>
            <person name="Lage O.M."/>
            <person name="Pohl T."/>
            <person name="Merkel B.J."/>
            <person name="Hornburger P."/>
            <person name="Mueller R.-W."/>
            <person name="Bruemmer F."/>
            <person name="Labrenz M."/>
            <person name="Spormann A.M."/>
            <person name="Op den Camp H."/>
            <person name="Overmann J."/>
            <person name="Amann R."/>
            <person name="Jetten M.S.M."/>
            <person name="Mascher T."/>
            <person name="Medema M.H."/>
            <person name="Devos D.P."/>
            <person name="Kaster A.-K."/>
            <person name="Ovreas L."/>
            <person name="Rohde M."/>
            <person name="Galperin M.Y."/>
            <person name="Jogler C."/>
        </authorList>
    </citation>
    <scope>NUCLEOTIDE SEQUENCE [LARGE SCALE GENOMIC DNA]</scope>
    <source>
        <strain evidence="1 2">Pla163</strain>
    </source>
</reference>